<name>A0A2Z6PE30_TRISU</name>
<evidence type="ECO:0000313" key="3">
    <source>
        <dbReference type="Proteomes" id="UP000242715"/>
    </source>
</evidence>
<keyword evidence="1" id="KW-0472">Membrane</keyword>
<gene>
    <name evidence="2" type="ORF">TSUD_193090</name>
</gene>
<feature type="transmembrane region" description="Helical" evidence="1">
    <location>
        <begin position="68"/>
        <end position="86"/>
    </location>
</feature>
<keyword evidence="1" id="KW-0812">Transmembrane</keyword>
<accession>A0A2Z6PE30</accession>
<sequence>MINKTPRQALIYLHSTQDTKKSKVAVTQTLQHYMMVNSDPASFCTRANALLRKNLTFQKRNKKTNIRLILFPLFLCILLVVLQHLIDNQLDKPEFKCGCVCTNGKTTCGDSEKVCGVEYSDQNQVLACAIPNPPEWPPLLQLPTSELWYYTMLFTADNQSFGQIVIDNMLPSSLTMNYTDIMASLATNVLGSEVKPENNNFLEPAFTSDHPIYYLQTRCPQDNIPFPEIYQTGGNTLQQYTKSFSYKIAGFTVEKDIICADGISLWRGSASEINIELYEGQEINTIVSAFDFLNSNGNGFNVTVWYKSIFKGVTNFGPTALLRFPRSVNLVYI</sequence>
<organism evidence="2 3">
    <name type="scientific">Trifolium subterraneum</name>
    <name type="common">Subterranean clover</name>
    <dbReference type="NCBI Taxonomy" id="3900"/>
    <lineage>
        <taxon>Eukaryota</taxon>
        <taxon>Viridiplantae</taxon>
        <taxon>Streptophyta</taxon>
        <taxon>Embryophyta</taxon>
        <taxon>Tracheophyta</taxon>
        <taxon>Spermatophyta</taxon>
        <taxon>Magnoliopsida</taxon>
        <taxon>eudicotyledons</taxon>
        <taxon>Gunneridae</taxon>
        <taxon>Pentapetalae</taxon>
        <taxon>rosids</taxon>
        <taxon>fabids</taxon>
        <taxon>Fabales</taxon>
        <taxon>Fabaceae</taxon>
        <taxon>Papilionoideae</taxon>
        <taxon>50 kb inversion clade</taxon>
        <taxon>NPAAA clade</taxon>
        <taxon>Hologalegina</taxon>
        <taxon>IRL clade</taxon>
        <taxon>Trifolieae</taxon>
        <taxon>Trifolium</taxon>
    </lineage>
</organism>
<proteinExistence type="predicted"/>
<evidence type="ECO:0000313" key="2">
    <source>
        <dbReference type="EMBL" id="GAU47772.1"/>
    </source>
</evidence>
<dbReference type="Proteomes" id="UP000242715">
    <property type="component" value="Unassembled WGS sequence"/>
</dbReference>
<protein>
    <submittedName>
        <fullName evidence="2">Uncharacterized protein</fullName>
    </submittedName>
</protein>
<keyword evidence="1" id="KW-1133">Transmembrane helix</keyword>
<reference evidence="3" key="1">
    <citation type="journal article" date="2017" name="Front. Plant Sci.">
        <title>Climate Clever Clovers: New Paradigm to Reduce the Environmental Footprint of Ruminants by Breeding Low Methanogenic Forages Utilizing Haplotype Variation.</title>
        <authorList>
            <person name="Kaur P."/>
            <person name="Appels R."/>
            <person name="Bayer P.E."/>
            <person name="Keeble-Gagnere G."/>
            <person name="Wang J."/>
            <person name="Hirakawa H."/>
            <person name="Shirasawa K."/>
            <person name="Vercoe P."/>
            <person name="Stefanova K."/>
            <person name="Durmic Z."/>
            <person name="Nichols P."/>
            <person name="Revell C."/>
            <person name="Isobe S.N."/>
            <person name="Edwards D."/>
            <person name="Erskine W."/>
        </authorList>
    </citation>
    <scope>NUCLEOTIDE SEQUENCE [LARGE SCALE GENOMIC DNA]</scope>
    <source>
        <strain evidence="3">cv. Daliak</strain>
    </source>
</reference>
<dbReference type="AlphaFoldDB" id="A0A2Z6PE30"/>
<keyword evidence="3" id="KW-1185">Reference proteome</keyword>
<dbReference type="EMBL" id="DF974344">
    <property type="protein sequence ID" value="GAU47772.1"/>
    <property type="molecule type" value="Genomic_DNA"/>
</dbReference>
<evidence type="ECO:0000256" key="1">
    <source>
        <dbReference type="SAM" id="Phobius"/>
    </source>
</evidence>
<dbReference type="OrthoDB" id="8061355at2759"/>